<evidence type="ECO:0000313" key="2">
    <source>
        <dbReference type="Proteomes" id="UP001303046"/>
    </source>
</evidence>
<proteinExistence type="predicted"/>
<name>A0ABR1E3T5_NECAM</name>
<protein>
    <submittedName>
        <fullName evidence="1">Uncharacterized protein</fullName>
    </submittedName>
</protein>
<reference evidence="1 2" key="1">
    <citation type="submission" date="2023-08" db="EMBL/GenBank/DDBJ databases">
        <title>A Necator americanus chromosomal reference genome.</title>
        <authorList>
            <person name="Ilik V."/>
            <person name="Petrzelkova K.J."/>
            <person name="Pardy F."/>
            <person name="Fuh T."/>
            <person name="Niatou-Singa F.S."/>
            <person name="Gouil Q."/>
            <person name="Baker L."/>
            <person name="Ritchie M.E."/>
            <person name="Jex A.R."/>
            <person name="Gazzola D."/>
            <person name="Li H."/>
            <person name="Toshio Fujiwara R."/>
            <person name="Zhan B."/>
            <person name="Aroian R.V."/>
            <person name="Pafco B."/>
            <person name="Schwarz E.M."/>
        </authorList>
    </citation>
    <scope>NUCLEOTIDE SEQUENCE [LARGE SCALE GENOMIC DNA]</scope>
    <source>
        <strain evidence="1 2">Aroian</strain>
        <tissue evidence="1">Whole animal</tissue>
    </source>
</reference>
<keyword evidence="2" id="KW-1185">Reference proteome</keyword>
<accession>A0ABR1E3T5</accession>
<dbReference type="Proteomes" id="UP001303046">
    <property type="component" value="Unassembled WGS sequence"/>
</dbReference>
<organism evidence="1 2">
    <name type="scientific">Necator americanus</name>
    <name type="common">Human hookworm</name>
    <dbReference type="NCBI Taxonomy" id="51031"/>
    <lineage>
        <taxon>Eukaryota</taxon>
        <taxon>Metazoa</taxon>
        <taxon>Ecdysozoa</taxon>
        <taxon>Nematoda</taxon>
        <taxon>Chromadorea</taxon>
        <taxon>Rhabditida</taxon>
        <taxon>Rhabditina</taxon>
        <taxon>Rhabditomorpha</taxon>
        <taxon>Strongyloidea</taxon>
        <taxon>Ancylostomatidae</taxon>
        <taxon>Bunostominae</taxon>
        <taxon>Necator</taxon>
    </lineage>
</organism>
<comment type="caution">
    <text evidence="1">The sequence shown here is derived from an EMBL/GenBank/DDBJ whole genome shotgun (WGS) entry which is preliminary data.</text>
</comment>
<gene>
    <name evidence="1" type="primary">Necator_chrV.g19686</name>
    <name evidence="1" type="ORF">RB195_014894</name>
</gene>
<dbReference type="EMBL" id="JAVFWL010000005">
    <property type="protein sequence ID" value="KAK6756736.1"/>
    <property type="molecule type" value="Genomic_DNA"/>
</dbReference>
<evidence type="ECO:0000313" key="1">
    <source>
        <dbReference type="EMBL" id="KAK6756736.1"/>
    </source>
</evidence>
<sequence>MMEFFHTFELFPDDDDRTDDVPPSIDRTPCDRRIPQLLGAEFDPIALRQTGGGHFVEVEIASLNRLGQFCAILADTESSPSFYKFRKQLLWLSHLD</sequence>